<evidence type="ECO:0000256" key="1">
    <source>
        <dbReference type="SAM" id="MobiDB-lite"/>
    </source>
</evidence>
<reference evidence="2 3" key="1">
    <citation type="journal article" date="2020" name="BMC Genomics">
        <title>Intraspecific diversification of the crop wild relative Brassica cretica Lam. using demographic model selection.</title>
        <authorList>
            <person name="Kioukis A."/>
            <person name="Michalopoulou V.A."/>
            <person name="Briers L."/>
            <person name="Pirintsos S."/>
            <person name="Studholme D.J."/>
            <person name="Pavlidis P."/>
            <person name="Sarris P.F."/>
        </authorList>
    </citation>
    <scope>NUCLEOTIDE SEQUENCE [LARGE SCALE GENOMIC DNA]</scope>
    <source>
        <strain evidence="3">cv. PFS-1207/04</strain>
    </source>
</reference>
<sequence>MNPNTSAFPSSFVGGRTRPRRLSVDPFSSPNSVWGEISEADNEAVPMAPLRQRCSYFLDDGPRSEIQEESLINIQKKFAIPPSVVMRCPSEFERAPDGGSDEIAIYEGYLEAGFRVGVPSIVAEFLGEFHGFVVGVHEILYFYYFAPLVSKPGFYHLRSRDGTPLVEEPSRGIKDVARPVSFIGEVVAKLVLGVPQWFRWVNFLMSKEALRHSWNVARLPVSIIYDEYQKAKTRKRRPFYTPPPRLVRAASSVSGPSFVPPAGTEAPPARISPMAVHLRLLTELFFLRNQVRGMAFYRDQSVLRARATARWELMKEWLEKNVDHWNPKEEYRRYLFWAEGVDLMMTGGPVQAATSGSAAGSRYSGDPSF</sequence>
<protein>
    <recommendedName>
        <fullName evidence="4">Aminotransferase-like plant mobile domain-containing protein</fullName>
    </recommendedName>
</protein>
<name>A0ABQ7DCY8_BRACR</name>
<evidence type="ECO:0000313" key="2">
    <source>
        <dbReference type="EMBL" id="KAF3569507.1"/>
    </source>
</evidence>
<evidence type="ECO:0008006" key="4">
    <source>
        <dbReference type="Google" id="ProtNLM"/>
    </source>
</evidence>
<feature type="region of interest" description="Disordered" evidence="1">
    <location>
        <begin position="1"/>
        <end position="21"/>
    </location>
</feature>
<keyword evidence="3" id="KW-1185">Reference proteome</keyword>
<proteinExistence type="predicted"/>
<gene>
    <name evidence="2" type="ORF">DY000_02014737</name>
</gene>
<organism evidence="2 3">
    <name type="scientific">Brassica cretica</name>
    <name type="common">Mustard</name>
    <dbReference type="NCBI Taxonomy" id="69181"/>
    <lineage>
        <taxon>Eukaryota</taxon>
        <taxon>Viridiplantae</taxon>
        <taxon>Streptophyta</taxon>
        <taxon>Embryophyta</taxon>
        <taxon>Tracheophyta</taxon>
        <taxon>Spermatophyta</taxon>
        <taxon>Magnoliopsida</taxon>
        <taxon>eudicotyledons</taxon>
        <taxon>Gunneridae</taxon>
        <taxon>Pentapetalae</taxon>
        <taxon>rosids</taxon>
        <taxon>malvids</taxon>
        <taxon>Brassicales</taxon>
        <taxon>Brassicaceae</taxon>
        <taxon>Brassiceae</taxon>
        <taxon>Brassica</taxon>
    </lineage>
</organism>
<accession>A0ABQ7DCY8</accession>
<dbReference type="Proteomes" id="UP000266723">
    <property type="component" value="Unassembled WGS sequence"/>
</dbReference>
<comment type="caution">
    <text evidence="2">The sequence shown here is derived from an EMBL/GenBank/DDBJ whole genome shotgun (WGS) entry which is preliminary data.</text>
</comment>
<evidence type="ECO:0000313" key="3">
    <source>
        <dbReference type="Proteomes" id="UP000266723"/>
    </source>
</evidence>
<dbReference type="EMBL" id="QGKV02000759">
    <property type="protein sequence ID" value="KAF3569507.1"/>
    <property type="molecule type" value="Genomic_DNA"/>
</dbReference>